<dbReference type="Proteomes" id="UP000748756">
    <property type="component" value="Unassembled WGS sequence"/>
</dbReference>
<dbReference type="PANTHER" id="PTHR11362:SF82">
    <property type="entry name" value="PHOSPHATIDYLETHANOLAMINE-BINDING PROTEIN 4"/>
    <property type="match status" value="1"/>
</dbReference>
<dbReference type="PROSITE" id="PS01220">
    <property type="entry name" value="PBP"/>
    <property type="match status" value="1"/>
</dbReference>
<dbReference type="SUPFAM" id="SSF49777">
    <property type="entry name" value="PEBP-like"/>
    <property type="match status" value="1"/>
</dbReference>
<dbReference type="CDD" id="cd00866">
    <property type="entry name" value="PEBP_euk"/>
    <property type="match status" value="1"/>
</dbReference>
<accession>A0A9P5RYU5</accession>
<comment type="caution">
    <text evidence="2">The sequence shown here is derived from an EMBL/GenBank/DDBJ whole genome shotgun (WGS) entry which is preliminary data.</text>
</comment>
<evidence type="ECO:0000256" key="1">
    <source>
        <dbReference type="ARBA" id="ARBA00007091"/>
    </source>
</evidence>
<comment type="similarity">
    <text evidence="1">Belongs to the phosphatidylethanolamine-binding protein family.</text>
</comment>
<keyword evidence="3" id="KW-1185">Reference proteome</keyword>
<evidence type="ECO:0008006" key="4">
    <source>
        <dbReference type="Google" id="ProtNLM"/>
    </source>
</evidence>
<sequence length="184" mass="20038">MPLITSDQATEAALKKDGIIPDVLDSFQSKTLLMVSYGSNKEVALGNTLSVQETQQAPQVSFQAESPSDQYTLFMVDPDAPSRNNPKMREYRHWIVANITGTSDFQPANVAQGAVVSPYMGPAPPAGSGPHRYIFLLYKQTPSTNVSALTTPLAPERQGFKAKQFSSQAHLELVGANYFFAENP</sequence>
<name>A0A9P5RYU5_9FUNG</name>
<proteinExistence type="inferred from homology"/>
<dbReference type="Gene3D" id="3.90.280.10">
    <property type="entry name" value="PEBP-like"/>
    <property type="match status" value="1"/>
</dbReference>
<evidence type="ECO:0000313" key="3">
    <source>
        <dbReference type="Proteomes" id="UP000748756"/>
    </source>
</evidence>
<dbReference type="OrthoDB" id="2506647at2759"/>
<gene>
    <name evidence="2" type="ORF">BG015_009577</name>
</gene>
<dbReference type="EMBL" id="JAAAUQ010000628">
    <property type="protein sequence ID" value="KAF9148671.1"/>
    <property type="molecule type" value="Genomic_DNA"/>
</dbReference>
<evidence type="ECO:0000313" key="2">
    <source>
        <dbReference type="EMBL" id="KAF9148671.1"/>
    </source>
</evidence>
<dbReference type="AlphaFoldDB" id="A0A9P5RYU5"/>
<dbReference type="Pfam" id="PF01161">
    <property type="entry name" value="PBP"/>
    <property type="match status" value="1"/>
</dbReference>
<dbReference type="InterPro" id="IPR035810">
    <property type="entry name" value="PEBP_euk"/>
</dbReference>
<reference evidence="2" key="1">
    <citation type="journal article" date="2020" name="Fungal Divers.">
        <title>Resolving the Mortierellaceae phylogeny through synthesis of multi-gene phylogenetics and phylogenomics.</title>
        <authorList>
            <person name="Vandepol N."/>
            <person name="Liber J."/>
            <person name="Desiro A."/>
            <person name="Na H."/>
            <person name="Kennedy M."/>
            <person name="Barry K."/>
            <person name="Grigoriev I.V."/>
            <person name="Miller A.N."/>
            <person name="O'Donnell K."/>
            <person name="Stajich J.E."/>
            <person name="Bonito G."/>
        </authorList>
    </citation>
    <scope>NUCLEOTIDE SEQUENCE</scope>
    <source>
        <strain evidence="2">NRRL 6426</strain>
    </source>
</reference>
<dbReference type="InterPro" id="IPR008914">
    <property type="entry name" value="PEBP"/>
</dbReference>
<dbReference type="InterPro" id="IPR036610">
    <property type="entry name" value="PEBP-like_sf"/>
</dbReference>
<protein>
    <recommendedName>
        <fullName evidence="4">PEBP-like protein</fullName>
    </recommendedName>
</protein>
<dbReference type="PANTHER" id="PTHR11362">
    <property type="entry name" value="PHOSPHATIDYLETHANOLAMINE-BINDING PROTEIN"/>
    <property type="match status" value="1"/>
</dbReference>
<organism evidence="2 3">
    <name type="scientific">Linnemannia schmuckeri</name>
    <dbReference type="NCBI Taxonomy" id="64567"/>
    <lineage>
        <taxon>Eukaryota</taxon>
        <taxon>Fungi</taxon>
        <taxon>Fungi incertae sedis</taxon>
        <taxon>Mucoromycota</taxon>
        <taxon>Mortierellomycotina</taxon>
        <taxon>Mortierellomycetes</taxon>
        <taxon>Mortierellales</taxon>
        <taxon>Mortierellaceae</taxon>
        <taxon>Linnemannia</taxon>
    </lineage>
</organism>
<dbReference type="InterPro" id="IPR001858">
    <property type="entry name" value="Phosphatidylethanolamine-bd_CS"/>
</dbReference>